<reference evidence="1" key="1">
    <citation type="submission" date="2022-03" db="EMBL/GenBank/DDBJ databases">
        <authorList>
            <person name="Martin C."/>
        </authorList>
    </citation>
    <scope>NUCLEOTIDE SEQUENCE</scope>
</reference>
<dbReference type="PANTHER" id="PTHR19959">
    <property type="entry name" value="KINESIN LIGHT CHAIN"/>
    <property type="match status" value="1"/>
</dbReference>
<evidence type="ECO:0000313" key="2">
    <source>
        <dbReference type="Proteomes" id="UP000749559"/>
    </source>
</evidence>
<evidence type="ECO:0000313" key="1">
    <source>
        <dbReference type="EMBL" id="CAH1802152.1"/>
    </source>
</evidence>
<proteinExistence type="predicted"/>
<feature type="non-terminal residue" evidence="1">
    <location>
        <position position="219"/>
    </location>
</feature>
<comment type="caution">
    <text evidence="1">The sequence shown here is derived from an EMBL/GenBank/DDBJ whole genome shotgun (WGS) entry which is preliminary data.</text>
</comment>
<accession>A0A8J1TMU7</accession>
<dbReference type="EMBL" id="CAIIXF020000012">
    <property type="protein sequence ID" value="CAH1802152.1"/>
    <property type="molecule type" value="Genomic_DNA"/>
</dbReference>
<protein>
    <submittedName>
        <fullName evidence="1">Uncharacterized protein</fullName>
    </submittedName>
</protein>
<gene>
    <name evidence="1" type="ORF">OFUS_LOCUS25864</name>
</gene>
<dbReference type="AlphaFoldDB" id="A0A8J1TMU7"/>
<name>A0A8J1TMU7_OWEFU</name>
<keyword evidence="2" id="KW-1185">Reference proteome</keyword>
<dbReference type="Proteomes" id="UP000749559">
    <property type="component" value="Unassembled WGS sequence"/>
</dbReference>
<sequence length="219" mass="24771">MTDRADMASESTKIDILNFDDRFARGQREYEHGRFINAEKEYANALKLASDKKETSTCLEALGDIYLEYGKHRNDRICLLKASALYNGAKVRLNTEDLQLDVLKTKIANIECVMLELLGNLKDGSNVKSDEKTQIYKSTLDEIRTNTEKMLNDISATGPYDAKADISTTERINAESKHTEKVICVATTLVERMKAMIQEMVNDCLNNMEPMTFPWALIG</sequence>
<dbReference type="PANTHER" id="PTHR19959:SF119">
    <property type="entry name" value="FUNGAL LIPASE-LIKE DOMAIN-CONTAINING PROTEIN"/>
    <property type="match status" value="1"/>
</dbReference>
<organism evidence="1 2">
    <name type="scientific">Owenia fusiformis</name>
    <name type="common">Polychaete worm</name>
    <dbReference type="NCBI Taxonomy" id="6347"/>
    <lineage>
        <taxon>Eukaryota</taxon>
        <taxon>Metazoa</taxon>
        <taxon>Spiralia</taxon>
        <taxon>Lophotrochozoa</taxon>
        <taxon>Annelida</taxon>
        <taxon>Polychaeta</taxon>
        <taxon>Sedentaria</taxon>
        <taxon>Canalipalpata</taxon>
        <taxon>Sabellida</taxon>
        <taxon>Oweniida</taxon>
        <taxon>Oweniidae</taxon>
        <taxon>Owenia</taxon>
    </lineage>
</organism>